<feature type="compositionally biased region" description="Low complexity" evidence="1">
    <location>
        <begin position="36"/>
        <end position="52"/>
    </location>
</feature>
<feature type="compositionally biased region" description="Low complexity" evidence="1">
    <location>
        <begin position="75"/>
        <end position="87"/>
    </location>
</feature>
<dbReference type="AlphaFoldDB" id="A0A158D8Z7"/>
<evidence type="ECO:0000313" key="2">
    <source>
        <dbReference type="EMBL" id="SAK90247.1"/>
    </source>
</evidence>
<protein>
    <submittedName>
        <fullName evidence="2">Uncharacterized protein</fullName>
    </submittedName>
</protein>
<dbReference type="RefSeq" id="WP_061164153.1">
    <property type="nucleotide sequence ID" value="NZ_FCOI02000034.1"/>
</dbReference>
<sequence length="94" mass="9526">MDHIVRSGMFAPARVCMQDAWAPQTGAPPSSTFSHAGAFGSSADVAGSAGAAEQSGPDPATLRRSEKARLQKQHGCATSGAASAGKAPGKDWKE</sequence>
<gene>
    <name evidence="2" type="ORF">AWB76_06533</name>
</gene>
<dbReference type="EMBL" id="FCOI02000034">
    <property type="protein sequence ID" value="SAK90247.1"/>
    <property type="molecule type" value="Genomic_DNA"/>
</dbReference>
<organism evidence="2 3">
    <name type="scientific">Caballeronia temeraria</name>
    <dbReference type="NCBI Taxonomy" id="1777137"/>
    <lineage>
        <taxon>Bacteria</taxon>
        <taxon>Pseudomonadati</taxon>
        <taxon>Pseudomonadota</taxon>
        <taxon>Betaproteobacteria</taxon>
        <taxon>Burkholderiales</taxon>
        <taxon>Burkholderiaceae</taxon>
        <taxon>Caballeronia</taxon>
    </lineage>
</organism>
<reference evidence="3" key="1">
    <citation type="submission" date="2016-01" db="EMBL/GenBank/DDBJ databases">
        <authorList>
            <person name="Peeters Charlotte."/>
        </authorList>
    </citation>
    <scope>NUCLEOTIDE SEQUENCE [LARGE SCALE GENOMIC DNA]</scope>
</reference>
<dbReference type="Proteomes" id="UP000054624">
    <property type="component" value="Unassembled WGS sequence"/>
</dbReference>
<proteinExistence type="predicted"/>
<evidence type="ECO:0000256" key="1">
    <source>
        <dbReference type="SAM" id="MobiDB-lite"/>
    </source>
</evidence>
<name>A0A158D8Z7_9BURK</name>
<accession>A0A158D8Z7</accession>
<keyword evidence="3" id="KW-1185">Reference proteome</keyword>
<evidence type="ECO:0000313" key="3">
    <source>
        <dbReference type="Proteomes" id="UP000054624"/>
    </source>
</evidence>
<feature type="region of interest" description="Disordered" evidence="1">
    <location>
        <begin position="21"/>
        <end position="94"/>
    </location>
</feature>